<keyword evidence="1" id="KW-1015">Disulfide bond</keyword>
<proteinExistence type="predicted"/>
<dbReference type="Pfam" id="PF01562">
    <property type="entry name" value="Pep_M12B_propep"/>
    <property type="match status" value="1"/>
</dbReference>
<evidence type="ECO:0000256" key="2">
    <source>
        <dbReference type="SAM" id="SignalP"/>
    </source>
</evidence>
<feature type="signal peptide" evidence="2">
    <location>
        <begin position="1"/>
        <end position="26"/>
    </location>
</feature>
<reference evidence="4" key="3">
    <citation type="submission" date="2025-09" db="UniProtKB">
        <authorList>
            <consortium name="Ensembl"/>
        </authorList>
    </citation>
    <scope>IDENTIFICATION</scope>
</reference>
<protein>
    <submittedName>
        <fullName evidence="4">ADAM metallopeptidase domain 7</fullName>
    </submittedName>
</protein>
<evidence type="ECO:0000259" key="3">
    <source>
        <dbReference type="Pfam" id="PF01562"/>
    </source>
</evidence>
<keyword evidence="5" id="KW-1185">Reference proteome</keyword>
<dbReference type="Ensembl" id="ENSMICT00000061115.1">
    <property type="protein sequence ID" value="ENSMICP00000048071.1"/>
    <property type="gene ID" value="ENSMICG00000002694.3"/>
</dbReference>
<dbReference type="EMBL" id="ABDC03023707">
    <property type="status" value="NOT_ANNOTATED_CDS"/>
    <property type="molecule type" value="Genomic_DNA"/>
</dbReference>
<accession>A0A8C5YB20</accession>
<dbReference type="InterPro" id="IPR002870">
    <property type="entry name" value="Peptidase_M12B_N"/>
</dbReference>
<reference evidence="4" key="2">
    <citation type="submission" date="2025-08" db="UniProtKB">
        <authorList>
            <consortium name="Ensembl"/>
        </authorList>
    </citation>
    <scope>IDENTIFICATION</scope>
</reference>
<gene>
    <name evidence="4" type="primary">ADAM7</name>
</gene>
<evidence type="ECO:0000256" key="1">
    <source>
        <dbReference type="ARBA" id="ARBA00023157"/>
    </source>
</evidence>
<dbReference type="GeneTree" id="ENSGT00940000161406"/>
<dbReference type="Proteomes" id="UP000694394">
    <property type="component" value="Chromosome 20"/>
</dbReference>
<sequence>MFSGCMFLMILLISQIEEKIILGVQGQELVRPKKLPLIHKRDVGHTHGDDIQEKYEEELMYEIKLNRKTLILHLLRSREFLASNYSETYYSIRGEALTRHPQIMEHCFYQGTITHEYDSAASISTCNGLRGFFRVSDQRYLIEPVKYSDEGEHLVFKYNPRVPYTANYSCSELNFTGKTVSSDTIHKEDSQTKVSTLSLSLPQVK</sequence>
<reference evidence="4" key="1">
    <citation type="submission" date="2016-12" db="EMBL/GenBank/DDBJ databases">
        <title>Mouse lemur reference genome and diversity panel.</title>
        <authorList>
            <person name="Harris R."/>
            <person name="Larsen P."/>
            <person name="Liu Y."/>
            <person name="Hughes D.S."/>
            <person name="Murali S."/>
            <person name="Raveendran M."/>
            <person name="Korchina V."/>
            <person name="Wang M."/>
            <person name="Jhangiani S."/>
            <person name="Bandaranaike D."/>
            <person name="Bellair M."/>
            <person name="Blankenburg K."/>
            <person name="Chao H."/>
            <person name="Dahdouli M."/>
            <person name="Dinh H."/>
            <person name="Doddapaneni H."/>
            <person name="English A."/>
            <person name="Firestine M."/>
            <person name="Gnanaolivu R."/>
            <person name="Gross S."/>
            <person name="Hernandez B."/>
            <person name="Javaid M."/>
            <person name="Jayaseelan J."/>
            <person name="Jones J."/>
            <person name="Khan Z."/>
            <person name="Kovar C."/>
            <person name="Kurapati P."/>
            <person name="Le B."/>
            <person name="Lee S."/>
            <person name="Li M."/>
            <person name="Mathew T."/>
            <person name="Narasimhan A."/>
            <person name="Ngo D."/>
            <person name="Nguyen L."/>
            <person name="Okwuonu G."/>
            <person name="Ongeri F."/>
            <person name="Osuji N."/>
            <person name="Pu L.-L."/>
            <person name="Puazo M."/>
            <person name="Quiroz J."/>
            <person name="Raj R."/>
            <person name="Rajbhandari K."/>
            <person name="Reid J.G."/>
            <person name="Santibanez J."/>
            <person name="Sexton D."/>
            <person name="Skinner E."/>
            <person name="Vee V."/>
            <person name="Weissenberger G."/>
            <person name="Wu Y."/>
            <person name="Xin Y."/>
            <person name="Han Y."/>
            <person name="Campbell C."/>
            <person name="Brown A."/>
            <person name="Sullivan B."/>
            <person name="Shelton J."/>
            <person name="Brown S."/>
            <person name="Dudchenko O."/>
            <person name="Machol I."/>
            <person name="Durand N."/>
            <person name="Shamim M."/>
            <person name="Lieberman A."/>
            <person name="Muzny D.M."/>
            <person name="Richards S."/>
            <person name="Yoder A."/>
            <person name="Worley K.C."/>
            <person name="Rogers J."/>
            <person name="Gibbs R.A."/>
        </authorList>
    </citation>
    <scope>NUCLEOTIDE SEQUENCE [LARGE SCALE GENOMIC DNA]</scope>
</reference>
<keyword evidence="2" id="KW-0732">Signal</keyword>
<evidence type="ECO:0000313" key="5">
    <source>
        <dbReference type="Proteomes" id="UP000694394"/>
    </source>
</evidence>
<dbReference type="AlphaFoldDB" id="A0A8C5YB20"/>
<feature type="domain" description="Peptidase M12B propeptide" evidence="3">
    <location>
        <begin position="28"/>
        <end position="113"/>
    </location>
</feature>
<organism evidence="4 5">
    <name type="scientific">Microcebus murinus</name>
    <name type="common">Gray mouse lemur</name>
    <name type="synonym">Lemur murinus</name>
    <dbReference type="NCBI Taxonomy" id="30608"/>
    <lineage>
        <taxon>Eukaryota</taxon>
        <taxon>Metazoa</taxon>
        <taxon>Chordata</taxon>
        <taxon>Craniata</taxon>
        <taxon>Vertebrata</taxon>
        <taxon>Euteleostomi</taxon>
        <taxon>Mammalia</taxon>
        <taxon>Eutheria</taxon>
        <taxon>Euarchontoglires</taxon>
        <taxon>Primates</taxon>
        <taxon>Strepsirrhini</taxon>
        <taxon>Lemuriformes</taxon>
        <taxon>Cheirogaleidae</taxon>
        <taxon>Microcebus</taxon>
    </lineage>
</organism>
<dbReference type="PANTHER" id="PTHR11905">
    <property type="entry name" value="ADAM A DISINTEGRIN AND METALLOPROTEASE DOMAIN"/>
    <property type="match status" value="1"/>
</dbReference>
<name>A0A8C5YB20_MICMU</name>
<evidence type="ECO:0000313" key="4">
    <source>
        <dbReference type="Ensembl" id="ENSMICP00000048071.1"/>
    </source>
</evidence>
<feature type="chain" id="PRO_5034466865" evidence="2">
    <location>
        <begin position="27"/>
        <end position="205"/>
    </location>
</feature>
<dbReference type="GO" id="GO:0005886">
    <property type="term" value="C:plasma membrane"/>
    <property type="evidence" value="ECO:0007669"/>
    <property type="project" value="TreeGrafter"/>
</dbReference>
<dbReference type="PANTHER" id="PTHR11905:SF21">
    <property type="entry name" value="DISINTEGRIN AND METALLOPROTEINASE DOMAIN-CONTAINING PROTEIN 7"/>
    <property type="match status" value="1"/>
</dbReference>